<comment type="caution">
    <text evidence="2">The sequence shown here is derived from an EMBL/GenBank/DDBJ whole genome shotgun (WGS) entry which is preliminary data.</text>
</comment>
<keyword evidence="3" id="KW-1185">Reference proteome</keyword>
<protein>
    <submittedName>
        <fullName evidence="2">NusG domain II-containing protein</fullName>
    </submittedName>
</protein>
<gene>
    <name evidence="2" type="ORF">EDX97_02330</name>
</gene>
<keyword evidence="1" id="KW-0812">Transmembrane</keyword>
<keyword evidence="1" id="KW-1133">Transmembrane helix</keyword>
<dbReference type="CDD" id="cd09910">
    <property type="entry name" value="NGN-insert_like"/>
    <property type="match status" value="1"/>
</dbReference>
<name>A0A3N0I4P7_9FIRM</name>
<reference evidence="2 3" key="1">
    <citation type="submission" date="2018-11" db="EMBL/GenBank/DDBJ databases">
        <title>Clostridium sp. nov., a member of the family Erysipelotrichaceae isolated from pig faeces.</title>
        <authorList>
            <person name="Chang Y.-H."/>
        </authorList>
    </citation>
    <scope>NUCLEOTIDE SEQUENCE [LARGE SCALE GENOMIC DNA]</scope>
    <source>
        <strain evidence="2 3">YH-panp20</strain>
    </source>
</reference>
<dbReference type="Pfam" id="PF07009">
    <property type="entry name" value="NusG_II"/>
    <property type="match status" value="1"/>
</dbReference>
<dbReference type="InterPro" id="IPR038690">
    <property type="entry name" value="NusG_2_sf"/>
</dbReference>
<dbReference type="RefSeq" id="WP_128519573.1">
    <property type="nucleotide sequence ID" value="NZ_CAUWBR010000006.1"/>
</dbReference>
<dbReference type="Gene3D" id="2.60.320.10">
    <property type="entry name" value="N-utilization substance G protein NusG, insert domain"/>
    <property type="match status" value="1"/>
</dbReference>
<feature type="transmembrane region" description="Helical" evidence="1">
    <location>
        <begin position="7"/>
        <end position="24"/>
    </location>
</feature>
<dbReference type="Proteomes" id="UP000276568">
    <property type="component" value="Unassembled WGS sequence"/>
</dbReference>
<organism evidence="2 3">
    <name type="scientific">Absicoccus porci</name>
    <dbReference type="NCBI Taxonomy" id="2486576"/>
    <lineage>
        <taxon>Bacteria</taxon>
        <taxon>Bacillati</taxon>
        <taxon>Bacillota</taxon>
        <taxon>Erysipelotrichia</taxon>
        <taxon>Erysipelotrichales</taxon>
        <taxon>Erysipelotrichaceae</taxon>
        <taxon>Absicoccus</taxon>
    </lineage>
</organism>
<accession>A0A3N0I4P7</accession>
<dbReference type="OrthoDB" id="47603at2"/>
<proteinExistence type="predicted"/>
<evidence type="ECO:0000256" key="1">
    <source>
        <dbReference type="SAM" id="Phobius"/>
    </source>
</evidence>
<evidence type="ECO:0000313" key="2">
    <source>
        <dbReference type="EMBL" id="RNM31858.1"/>
    </source>
</evidence>
<evidence type="ECO:0000313" key="3">
    <source>
        <dbReference type="Proteomes" id="UP000276568"/>
    </source>
</evidence>
<keyword evidence="1" id="KW-0472">Membrane</keyword>
<dbReference type="AlphaFoldDB" id="A0A3N0I4P7"/>
<dbReference type="EMBL" id="RJQC01000001">
    <property type="protein sequence ID" value="RNM31858.1"/>
    <property type="molecule type" value="Genomic_DNA"/>
</dbReference>
<sequence length="120" mass="13169">MTKADKILIVCIMILSIGLIFPLLHNAPTSKVAVVQVANKEVLRIDLTQNKEYTVKGKLGPVHIQVKDGAVRVRQENSPHHTCSKQGYVSNANTPIVCLPNETVVQIEDGQDSNEDTVIQ</sequence>